<name>A0A4D7JUN5_9BACT</name>
<keyword evidence="4" id="KW-1185">Reference proteome</keyword>
<evidence type="ECO:0000256" key="1">
    <source>
        <dbReference type="ARBA" id="ARBA00022729"/>
    </source>
</evidence>
<keyword evidence="1" id="KW-0732">Signal</keyword>
<protein>
    <recommendedName>
        <fullName evidence="2">Outer membrane protein beta-barrel domain-containing protein</fullName>
    </recommendedName>
</protein>
<evidence type="ECO:0000259" key="2">
    <source>
        <dbReference type="Pfam" id="PF13505"/>
    </source>
</evidence>
<dbReference type="Pfam" id="PF13505">
    <property type="entry name" value="OMP_b-brl"/>
    <property type="match status" value="1"/>
</dbReference>
<reference evidence="3 4" key="1">
    <citation type="submission" date="2018-04" db="EMBL/GenBank/DDBJ databases">
        <title>Complete genome uncultured novel isolate.</title>
        <authorList>
            <person name="Merlino G."/>
        </authorList>
    </citation>
    <scope>NUCLEOTIDE SEQUENCE [LARGE SCALE GENOMIC DNA]</scope>
    <source>
        <strain evidence="4">R1DC9</strain>
    </source>
</reference>
<dbReference type="AlphaFoldDB" id="A0A4D7JUN5"/>
<proteinExistence type="predicted"/>
<dbReference type="Proteomes" id="UP000298616">
    <property type="component" value="Chromosome"/>
</dbReference>
<feature type="domain" description="Outer membrane protein beta-barrel" evidence="2">
    <location>
        <begin position="50"/>
        <end position="218"/>
    </location>
</feature>
<dbReference type="SUPFAM" id="SSF56925">
    <property type="entry name" value="OMPA-like"/>
    <property type="match status" value="1"/>
</dbReference>
<dbReference type="EMBL" id="CP028923">
    <property type="protein sequence ID" value="QCK15886.1"/>
    <property type="molecule type" value="Genomic_DNA"/>
</dbReference>
<evidence type="ECO:0000313" key="3">
    <source>
        <dbReference type="EMBL" id="QCK15886.1"/>
    </source>
</evidence>
<dbReference type="KEGG" id="fpf:DCC35_14605"/>
<dbReference type="InterPro" id="IPR011250">
    <property type="entry name" value="OMP/PagP_B-barrel"/>
</dbReference>
<sequence length="321" mass="36973">MNRLVEFIFLPKTCRTIIMQIKRVLLFILFISFIAIELDAQSFYGLRRDRPWQVTFGGGVSTYYGDMKEGRWIDDNINISVGGMYKINQHLSLRSELTYFRLSGDDRDSKNETSIRERYLSFRADNFELNVQAVVYFFNNGLSYYIRPPVNLYAFGGIGAFYSNPKSEIDGQWYALRPVETEGVGYSPIHANFNGGLGVTAKITYNLSLMAEAGWRITTTDYIDDVSTQYIDQSNFADPIDKLLADRRPLFGQPAWEEGHIRGNPSENDGYMFIQLKLQYYLGINRNKAKSQRGNYKNRTNYPGSFGGRNKRGFFNRLFGN</sequence>
<dbReference type="OrthoDB" id="654178at2"/>
<dbReference type="InterPro" id="IPR027385">
    <property type="entry name" value="Beta-barrel_OMP"/>
</dbReference>
<accession>A0A4D7JUN5</accession>
<evidence type="ECO:0000313" key="4">
    <source>
        <dbReference type="Proteomes" id="UP000298616"/>
    </source>
</evidence>
<gene>
    <name evidence="3" type="ORF">DCC35_14605</name>
</gene>
<organism evidence="3 4">
    <name type="scientific">Mangrovivirga cuniculi</name>
    <dbReference type="NCBI Taxonomy" id="2715131"/>
    <lineage>
        <taxon>Bacteria</taxon>
        <taxon>Pseudomonadati</taxon>
        <taxon>Bacteroidota</taxon>
        <taxon>Cytophagia</taxon>
        <taxon>Cytophagales</taxon>
        <taxon>Mangrovivirgaceae</taxon>
        <taxon>Mangrovivirga</taxon>
    </lineage>
</organism>